<reference evidence="1 2" key="1">
    <citation type="submission" date="2019-04" db="EMBL/GenBank/DDBJ databases">
        <title>Fungal friends and foes A comparative genomics study of 23 Aspergillus species from section Flavi.</title>
        <authorList>
            <consortium name="DOE Joint Genome Institute"/>
            <person name="Kjaerbolling I."/>
            <person name="Vesth T.C."/>
            <person name="Frisvad J.C."/>
            <person name="Nybo J.L."/>
            <person name="Theobald S."/>
            <person name="Kildgaard S."/>
            <person name="Petersen T.I."/>
            <person name="Kuo A."/>
            <person name="Sato A."/>
            <person name="Lyhne E.K."/>
            <person name="Kogle M.E."/>
            <person name="Wiebenga A."/>
            <person name="Kun R.S."/>
            <person name="Lubbers R.J."/>
            <person name="Makela M.R."/>
            <person name="Barry K."/>
            <person name="Chovatia M."/>
            <person name="Clum A."/>
            <person name="Daum C."/>
            <person name="Haridas S."/>
            <person name="He G."/>
            <person name="LaButti K."/>
            <person name="Lipzen A."/>
            <person name="Mondo S."/>
            <person name="Pangilinan J."/>
            <person name="Riley R."/>
            <person name="Salamov A."/>
            <person name="Simmons B.A."/>
            <person name="Magnuson J.K."/>
            <person name="Henrissat B."/>
            <person name="Mortensen U.H."/>
            <person name="Larsen T.O."/>
            <person name="De vries R.P."/>
            <person name="Grigoriev I.V."/>
            <person name="Machida M."/>
            <person name="Baker S.E."/>
            <person name="Andersen M.R."/>
        </authorList>
    </citation>
    <scope>NUCLEOTIDE SEQUENCE [LARGE SCALE GENOMIC DNA]</scope>
    <source>
        <strain evidence="1 2">CBS 117618</strain>
    </source>
</reference>
<accession>A0A5N6D9B8</accession>
<evidence type="ECO:0000313" key="2">
    <source>
        <dbReference type="Proteomes" id="UP000326532"/>
    </source>
</evidence>
<dbReference type="Proteomes" id="UP000326532">
    <property type="component" value="Unassembled WGS sequence"/>
</dbReference>
<organism evidence="1 2">
    <name type="scientific">Aspergillus parasiticus</name>
    <dbReference type="NCBI Taxonomy" id="5067"/>
    <lineage>
        <taxon>Eukaryota</taxon>
        <taxon>Fungi</taxon>
        <taxon>Dikarya</taxon>
        <taxon>Ascomycota</taxon>
        <taxon>Pezizomycotina</taxon>
        <taxon>Eurotiomycetes</taxon>
        <taxon>Eurotiomycetidae</taxon>
        <taxon>Eurotiales</taxon>
        <taxon>Aspergillaceae</taxon>
        <taxon>Aspergillus</taxon>
        <taxon>Aspergillus subgen. Circumdati</taxon>
    </lineage>
</organism>
<name>A0A5N6D9B8_ASPPA</name>
<protein>
    <submittedName>
        <fullName evidence="1">Uncharacterized protein</fullName>
    </submittedName>
</protein>
<sequence length="88" mass="10034">MSHEETFYRSFSTAVEFGDIPITRKLPEANRLVICVVFRGETASKERIRCFPEAGVQPALYGDEMKQGPFQLFRTKNPAALSKTFDEM</sequence>
<keyword evidence="2" id="KW-1185">Reference proteome</keyword>
<dbReference type="OMA" id="KERIRCF"/>
<dbReference type="EMBL" id="ML735038">
    <property type="protein sequence ID" value="KAB8200650.1"/>
    <property type="molecule type" value="Genomic_DNA"/>
</dbReference>
<dbReference type="AlphaFoldDB" id="A0A5N6D9B8"/>
<evidence type="ECO:0000313" key="1">
    <source>
        <dbReference type="EMBL" id="KAB8200650.1"/>
    </source>
</evidence>
<gene>
    <name evidence="1" type="ORF">BDV34DRAFT_216992</name>
</gene>
<dbReference type="VEuPathDB" id="FungiDB:BDV34DRAFT_216992"/>
<proteinExistence type="predicted"/>